<dbReference type="Gene3D" id="1.25.40.20">
    <property type="entry name" value="Ankyrin repeat-containing domain"/>
    <property type="match status" value="1"/>
</dbReference>
<dbReference type="InterPro" id="IPR000641">
    <property type="entry name" value="CbxX/CfxQ"/>
</dbReference>
<dbReference type="AlphaFoldDB" id="A0ABD3PSS8"/>
<evidence type="ECO:0000313" key="8">
    <source>
        <dbReference type="Proteomes" id="UP001530400"/>
    </source>
</evidence>
<feature type="compositionally biased region" description="Polar residues" evidence="5">
    <location>
        <begin position="1"/>
        <end position="20"/>
    </location>
</feature>
<keyword evidence="8" id="KW-1185">Reference proteome</keyword>
<reference evidence="7 8" key="1">
    <citation type="submission" date="2024-10" db="EMBL/GenBank/DDBJ databases">
        <title>Updated reference genomes for cyclostephanoid diatoms.</title>
        <authorList>
            <person name="Roberts W.R."/>
            <person name="Alverson A.J."/>
        </authorList>
    </citation>
    <scope>NUCLEOTIDE SEQUENCE [LARGE SCALE GENOMIC DNA]</scope>
    <source>
        <strain evidence="7 8">AJA010-31</strain>
    </source>
</reference>
<keyword evidence="2" id="KW-0547">Nucleotide-binding</keyword>
<comment type="similarity">
    <text evidence="1">Belongs to the CbxX/CfxQ family.</text>
</comment>
<dbReference type="Proteomes" id="UP001530400">
    <property type="component" value="Unassembled WGS sequence"/>
</dbReference>
<feature type="compositionally biased region" description="Low complexity" evidence="5">
    <location>
        <begin position="30"/>
        <end position="44"/>
    </location>
</feature>
<proteinExistence type="inferred from homology"/>
<evidence type="ECO:0000256" key="2">
    <source>
        <dbReference type="ARBA" id="ARBA00022741"/>
    </source>
</evidence>
<dbReference type="InterPro" id="IPR003593">
    <property type="entry name" value="AAA+_ATPase"/>
</dbReference>
<dbReference type="InterPro" id="IPR050773">
    <property type="entry name" value="CbxX/CfxQ_RuBisCO_ESX"/>
</dbReference>
<dbReference type="SMART" id="SM00382">
    <property type="entry name" value="AAA"/>
    <property type="match status" value="1"/>
</dbReference>
<feature type="coiled-coil region" evidence="4">
    <location>
        <begin position="294"/>
        <end position="352"/>
    </location>
</feature>
<dbReference type="PANTHER" id="PTHR43392">
    <property type="entry name" value="AAA-TYPE ATPASE FAMILY PROTEIN / ANKYRIN REPEAT FAMILY PROTEIN"/>
    <property type="match status" value="1"/>
</dbReference>
<dbReference type="InterPro" id="IPR036770">
    <property type="entry name" value="Ankyrin_rpt-contain_sf"/>
</dbReference>
<evidence type="ECO:0000313" key="7">
    <source>
        <dbReference type="EMBL" id="KAL3790907.1"/>
    </source>
</evidence>
<dbReference type="InterPro" id="IPR003959">
    <property type="entry name" value="ATPase_AAA_core"/>
</dbReference>
<dbReference type="Pfam" id="PF12796">
    <property type="entry name" value="Ank_2"/>
    <property type="match status" value="1"/>
</dbReference>
<keyword evidence="3" id="KW-0067">ATP-binding</keyword>
<feature type="region of interest" description="Disordered" evidence="5">
    <location>
        <begin position="1"/>
        <end position="51"/>
    </location>
</feature>
<name>A0ABD3PSS8_9STRA</name>
<protein>
    <recommendedName>
        <fullName evidence="6">AAA+ ATPase domain-containing protein</fullName>
    </recommendedName>
</protein>
<evidence type="ECO:0000256" key="4">
    <source>
        <dbReference type="SAM" id="Coils"/>
    </source>
</evidence>
<evidence type="ECO:0000256" key="1">
    <source>
        <dbReference type="ARBA" id="ARBA00010378"/>
    </source>
</evidence>
<sequence>MNSPSYDQEDAPQTNLTSASRRIRSSGKDASSVAGSIAASTSSAINNPQGKDPEYIPLHELAKGWKAAISWATDPHTKGEARKKNDRGNLPLHSAASFRAPVEVIEALLEAYPEAASMTNNYGNLALHFTAWKKGPLDCMKLLLQIFPEGAAQKNNHGNLPLHYAAHYNAPIEVVEALYHAYPEAARQKNNDSNTPLDLAVADGASNNVVALLQGKSVPPNDEEIFEGAKSRCERVEKELQRAMESHDSVQEDLEVLLGFLMDVKENHPSAMYSSGIDPERCTDVDSLMNQVRIAGEEEQKSIEEDEVKQIEDSLVPPDDPVEVALAHVIGLDALKNQIRGLRRTIEVDRLRGLGPGVSDRPRHICLTGNPGCGKTYAARSLLPLMHKIGAVKTESIVEVGRDELVDARSEERTIEKTLKVLERARGGVLFIDEVYNLLPSHGRQGNQDHGPAALKTIAEALPKGDPLVFLAGYSLDLQKVINTDIGFKNRFLLRMELPDPTPFELARMVASKLGRKGYVLGEGLTARYIADAISSMGDDWRADRNGRVADDLVHSIKLEIKKKVATGNDVGTLSPNQQVIRMPVILPEDITITVEDFQNAFRNGI</sequence>
<dbReference type="PRINTS" id="PR00819">
    <property type="entry name" value="CBXCFQXSUPER"/>
</dbReference>
<dbReference type="PANTHER" id="PTHR43392:SF2">
    <property type="entry name" value="AAA-TYPE ATPASE FAMILY PROTEIN _ ANKYRIN REPEAT FAMILY PROTEIN"/>
    <property type="match status" value="1"/>
</dbReference>
<keyword evidence="4" id="KW-0175">Coiled coil</keyword>
<dbReference type="Pfam" id="PF00004">
    <property type="entry name" value="AAA"/>
    <property type="match status" value="1"/>
</dbReference>
<dbReference type="SUPFAM" id="SSF48403">
    <property type="entry name" value="Ankyrin repeat"/>
    <property type="match status" value="1"/>
</dbReference>
<evidence type="ECO:0000259" key="6">
    <source>
        <dbReference type="SMART" id="SM00382"/>
    </source>
</evidence>
<organism evidence="7 8">
    <name type="scientific">Cyclotella atomus</name>
    <dbReference type="NCBI Taxonomy" id="382360"/>
    <lineage>
        <taxon>Eukaryota</taxon>
        <taxon>Sar</taxon>
        <taxon>Stramenopiles</taxon>
        <taxon>Ochrophyta</taxon>
        <taxon>Bacillariophyta</taxon>
        <taxon>Coscinodiscophyceae</taxon>
        <taxon>Thalassiosirophycidae</taxon>
        <taxon>Stephanodiscales</taxon>
        <taxon>Stephanodiscaceae</taxon>
        <taxon>Cyclotella</taxon>
    </lineage>
</organism>
<feature type="domain" description="AAA+ ATPase" evidence="6">
    <location>
        <begin position="361"/>
        <end position="502"/>
    </location>
</feature>
<feature type="coiled-coil region" evidence="4">
    <location>
        <begin position="226"/>
        <end position="253"/>
    </location>
</feature>
<accession>A0ABD3PSS8</accession>
<dbReference type="InterPro" id="IPR027417">
    <property type="entry name" value="P-loop_NTPase"/>
</dbReference>
<gene>
    <name evidence="7" type="ORF">ACHAWO_010904</name>
</gene>
<evidence type="ECO:0000256" key="3">
    <source>
        <dbReference type="ARBA" id="ARBA00022840"/>
    </source>
</evidence>
<dbReference type="Gene3D" id="3.40.50.300">
    <property type="entry name" value="P-loop containing nucleotide triphosphate hydrolases"/>
    <property type="match status" value="1"/>
</dbReference>
<dbReference type="GO" id="GO:0005524">
    <property type="term" value="F:ATP binding"/>
    <property type="evidence" value="ECO:0007669"/>
    <property type="project" value="UniProtKB-KW"/>
</dbReference>
<dbReference type="SMART" id="SM00248">
    <property type="entry name" value="ANK"/>
    <property type="match status" value="4"/>
</dbReference>
<dbReference type="EMBL" id="JALLPJ020000480">
    <property type="protein sequence ID" value="KAL3790907.1"/>
    <property type="molecule type" value="Genomic_DNA"/>
</dbReference>
<evidence type="ECO:0000256" key="5">
    <source>
        <dbReference type="SAM" id="MobiDB-lite"/>
    </source>
</evidence>
<comment type="caution">
    <text evidence="7">The sequence shown here is derived from an EMBL/GenBank/DDBJ whole genome shotgun (WGS) entry which is preliminary data.</text>
</comment>
<dbReference type="InterPro" id="IPR002110">
    <property type="entry name" value="Ankyrin_rpt"/>
</dbReference>
<dbReference type="SUPFAM" id="SSF52540">
    <property type="entry name" value="P-loop containing nucleoside triphosphate hydrolases"/>
    <property type="match status" value="1"/>
</dbReference>